<name>A0ABY3PGN2_9CYAN</name>
<dbReference type="RefSeq" id="WP_230839793.1">
    <property type="nucleotide sequence ID" value="NZ_CP063845.1"/>
</dbReference>
<accession>A0ABY3PGN2</accession>
<organism evidence="1 2">
    <name type="scientific">Gloeobacter morelensis MG652769</name>
    <dbReference type="NCBI Taxonomy" id="2781736"/>
    <lineage>
        <taxon>Bacteria</taxon>
        <taxon>Bacillati</taxon>
        <taxon>Cyanobacteriota</taxon>
        <taxon>Cyanophyceae</taxon>
        <taxon>Gloeobacterales</taxon>
        <taxon>Gloeobacteraceae</taxon>
        <taxon>Gloeobacter</taxon>
        <taxon>Gloeobacter morelensis</taxon>
    </lineage>
</organism>
<protein>
    <submittedName>
        <fullName evidence="1">Uncharacterized protein</fullName>
    </submittedName>
</protein>
<evidence type="ECO:0000313" key="1">
    <source>
        <dbReference type="EMBL" id="UFP92799.1"/>
    </source>
</evidence>
<dbReference type="PANTHER" id="PTHR35580:SF1">
    <property type="entry name" value="PHYTASE-LIKE DOMAIN-CONTAINING PROTEIN"/>
    <property type="match status" value="1"/>
</dbReference>
<dbReference type="Proteomes" id="UP001054846">
    <property type="component" value="Chromosome"/>
</dbReference>
<dbReference type="EMBL" id="CP063845">
    <property type="protein sequence ID" value="UFP92799.1"/>
    <property type="molecule type" value="Genomic_DNA"/>
</dbReference>
<reference evidence="1 2" key="1">
    <citation type="journal article" date="2021" name="Genome Biol. Evol.">
        <title>Complete Genome Sequencing of a Novel Gloeobacter Species from a Waterfall Cave in Mexico.</title>
        <authorList>
            <person name="Saw J.H."/>
            <person name="Cardona T."/>
            <person name="Montejano G."/>
        </authorList>
    </citation>
    <scope>NUCLEOTIDE SEQUENCE [LARGE SCALE GENOMIC DNA]</scope>
    <source>
        <strain evidence="1">MG652769</strain>
    </source>
</reference>
<evidence type="ECO:0000313" key="2">
    <source>
        <dbReference type="Proteomes" id="UP001054846"/>
    </source>
</evidence>
<dbReference type="PANTHER" id="PTHR35580">
    <property type="entry name" value="CELL SURFACE GLYCOPROTEIN (S-LAYER PROTEIN)-LIKE PROTEIN"/>
    <property type="match status" value="1"/>
</dbReference>
<gene>
    <name evidence="1" type="ORF">ISF26_13275</name>
</gene>
<keyword evidence="2" id="KW-1185">Reference proteome</keyword>
<dbReference type="InterPro" id="IPR052918">
    <property type="entry name" value="Motility_Chemotaxis_Reg"/>
</dbReference>
<sequence length="63" mass="6441">MLYSTFLGGSGSDSADEIVVQAGNAFVTGSTDSPDFPTTPRAYQKALSGGNDAFVVKITDPAP</sequence>
<proteinExistence type="predicted"/>